<comment type="function">
    <text evidence="2">Converts GTP to 7,8-dihydroneopterin triphosphate.</text>
</comment>
<evidence type="ECO:0000313" key="3">
    <source>
        <dbReference type="EMBL" id="HIW01216.1"/>
    </source>
</evidence>
<sequence>MLDVQKDMPDVAIPIDRVGVRSVRMPLCVRDRANEKQSTVAEVDLTVDLPSSFKGTHMSRFVEALENWEGRISYRAVRDLLASIRERLEARSAQVTFRFPYSIRKKAPVSGAMGVMSYDCVLTGVLDERLKPEFTMEITVPVMTVCPCSKAISDEGAHSQRTLIHMTLLTDGFSWMEDFIELAESSGSSPVYTTLKREDEKYVTEHAFANPCFVEDVVRNVAKRLKEHPHLRGFQVQVESMESIHNHNATASIAYNFS</sequence>
<dbReference type="Gene3D" id="3.10.270.10">
    <property type="entry name" value="Urate Oxidase"/>
    <property type="match status" value="1"/>
</dbReference>
<comment type="similarity">
    <text evidence="2">Belongs to the GTP cyclohydrolase IV family.</text>
</comment>
<dbReference type="PANTHER" id="PTHR36445:SF1">
    <property type="entry name" value="GTP CYCLOHYDROLASE MPTA"/>
    <property type="match status" value="1"/>
</dbReference>
<dbReference type="AlphaFoldDB" id="A0A9D1PXT3"/>
<comment type="catalytic activity">
    <reaction evidence="2">
        <text>GTP + H2O = 7,8-dihydroneopterin 3'-triphosphate + formate + H(+)</text>
        <dbReference type="Rhea" id="RHEA:17473"/>
        <dbReference type="ChEBI" id="CHEBI:15377"/>
        <dbReference type="ChEBI" id="CHEBI:15378"/>
        <dbReference type="ChEBI" id="CHEBI:15740"/>
        <dbReference type="ChEBI" id="CHEBI:37565"/>
        <dbReference type="ChEBI" id="CHEBI:58462"/>
        <dbReference type="EC" id="3.5.4.16"/>
    </reaction>
</comment>
<evidence type="ECO:0000256" key="1">
    <source>
        <dbReference type="ARBA" id="ARBA00022801"/>
    </source>
</evidence>
<protein>
    <recommendedName>
        <fullName evidence="2">GTP cyclohydrolase FolE2</fullName>
        <ecNumber evidence="2">3.5.4.16</ecNumber>
    </recommendedName>
</protein>
<proteinExistence type="inferred from homology"/>
<dbReference type="Pfam" id="PF02649">
    <property type="entry name" value="GCHY-1"/>
    <property type="match status" value="1"/>
</dbReference>
<dbReference type="EMBL" id="DXHV01000075">
    <property type="protein sequence ID" value="HIW01216.1"/>
    <property type="molecule type" value="Genomic_DNA"/>
</dbReference>
<organism evidence="3 4">
    <name type="scientific">Candidatus Desulfovibrio intestinipullorum</name>
    <dbReference type="NCBI Taxonomy" id="2838536"/>
    <lineage>
        <taxon>Bacteria</taxon>
        <taxon>Pseudomonadati</taxon>
        <taxon>Thermodesulfobacteriota</taxon>
        <taxon>Desulfovibrionia</taxon>
        <taxon>Desulfovibrionales</taxon>
        <taxon>Desulfovibrionaceae</taxon>
        <taxon>Desulfovibrio</taxon>
    </lineage>
</organism>
<dbReference type="InterPro" id="IPR003801">
    <property type="entry name" value="GTP_cyclohydrolase_FolE2/MptA"/>
</dbReference>
<evidence type="ECO:0000313" key="4">
    <source>
        <dbReference type="Proteomes" id="UP000886752"/>
    </source>
</evidence>
<accession>A0A9D1PXT3</accession>
<reference evidence="3" key="2">
    <citation type="submission" date="2021-04" db="EMBL/GenBank/DDBJ databases">
        <authorList>
            <person name="Gilroy R."/>
        </authorList>
    </citation>
    <scope>NUCLEOTIDE SEQUENCE</scope>
    <source>
        <strain evidence="3">ChiHecec2B26-446</strain>
    </source>
</reference>
<dbReference type="GO" id="GO:0003934">
    <property type="term" value="F:GTP cyclohydrolase I activity"/>
    <property type="evidence" value="ECO:0007669"/>
    <property type="project" value="UniProtKB-UniRule"/>
</dbReference>
<comment type="caution">
    <text evidence="3">The sequence shown here is derived from an EMBL/GenBank/DDBJ whole genome shotgun (WGS) entry which is preliminary data.</text>
</comment>
<dbReference type="Proteomes" id="UP000886752">
    <property type="component" value="Unassembled WGS sequence"/>
</dbReference>
<gene>
    <name evidence="2" type="primary">folE2</name>
    <name evidence="3" type="ORF">H9894_08520</name>
</gene>
<dbReference type="NCBIfam" id="NF010200">
    <property type="entry name" value="PRK13674.1-1"/>
    <property type="match status" value="1"/>
</dbReference>
<evidence type="ECO:0000256" key="2">
    <source>
        <dbReference type="HAMAP-Rule" id="MF_01527"/>
    </source>
</evidence>
<dbReference type="PANTHER" id="PTHR36445">
    <property type="entry name" value="GTP CYCLOHYDROLASE MPTA"/>
    <property type="match status" value="1"/>
</dbReference>
<dbReference type="GO" id="GO:0046654">
    <property type="term" value="P:tetrahydrofolate biosynthetic process"/>
    <property type="evidence" value="ECO:0007669"/>
    <property type="project" value="UniProtKB-UniRule"/>
</dbReference>
<dbReference type="EC" id="3.5.4.16" evidence="2"/>
<feature type="site" description="May be catalytically important" evidence="2">
    <location>
        <position position="146"/>
    </location>
</feature>
<comment type="pathway">
    <text evidence="2">Cofactor biosynthesis; 7,8-dihydroneopterin triphosphate biosynthesis; 7,8-dihydroneopterin triphosphate from GTP: step 1/1.</text>
</comment>
<dbReference type="InterPro" id="IPR022838">
    <property type="entry name" value="GTP_cyclohydrolase_FolE2"/>
</dbReference>
<dbReference type="HAMAP" id="MF_01527_B">
    <property type="entry name" value="GTP_cyclohydrol_B"/>
    <property type="match status" value="1"/>
</dbReference>
<name>A0A9D1PXT3_9BACT</name>
<keyword evidence="1 2" id="KW-0378">Hydrolase</keyword>
<reference evidence="3" key="1">
    <citation type="journal article" date="2021" name="PeerJ">
        <title>Extensive microbial diversity within the chicken gut microbiome revealed by metagenomics and culture.</title>
        <authorList>
            <person name="Gilroy R."/>
            <person name="Ravi A."/>
            <person name="Getino M."/>
            <person name="Pursley I."/>
            <person name="Horton D.L."/>
            <person name="Alikhan N.F."/>
            <person name="Baker D."/>
            <person name="Gharbi K."/>
            <person name="Hall N."/>
            <person name="Watson M."/>
            <person name="Adriaenssens E.M."/>
            <person name="Foster-Nyarko E."/>
            <person name="Jarju S."/>
            <person name="Secka A."/>
            <person name="Antonio M."/>
            <person name="Oren A."/>
            <person name="Chaudhuri R.R."/>
            <person name="La Ragione R."/>
            <person name="Hildebrand F."/>
            <person name="Pallen M.J."/>
        </authorList>
    </citation>
    <scope>NUCLEOTIDE SEQUENCE</scope>
    <source>
        <strain evidence="3">ChiHecec2B26-446</strain>
    </source>
</reference>